<dbReference type="GO" id="GO:0004252">
    <property type="term" value="F:serine-type endopeptidase activity"/>
    <property type="evidence" value="ECO:0007669"/>
    <property type="project" value="InterPro"/>
</dbReference>
<dbReference type="InterPro" id="IPR002884">
    <property type="entry name" value="P_dom"/>
</dbReference>
<reference evidence="9" key="1">
    <citation type="submission" date="2020-10" db="EMBL/GenBank/DDBJ databases">
        <authorList>
            <person name="Castelo-Branco R."/>
            <person name="Eusebio N."/>
            <person name="Adriana R."/>
            <person name="Vieira A."/>
            <person name="Brugerolle De Fraissinette N."/>
            <person name="Rezende De Castro R."/>
            <person name="Schneider M.P."/>
            <person name="Vasconcelos V."/>
            <person name="Leao P.N."/>
        </authorList>
    </citation>
    <scope>NUCLEOTIDE SEQUENCE</scope>
    <source>
        <strain evidence="9">LEGE 11479</strain>
    </source>
</reference>
<dbReference type="Pfam" id="PF00082">
    <property type="entry name" value="Peptidase_S8"/>
    <property type="match status" value="1"/>
</dbReference>
<dbReference type="PANTHER" id="PTHR42884:SF14">
    <property type="entry name" value="NEUROENDOCRINE CONVERTASE 1"/>
    <property type="match status" value="1"/>
</dbReference>
<dbReference type="PROSITE" id="PS00137">
    <property type="entry name" value="SUBTILASE_HIS"/>
    <property type="match status" value="1"/>
</dbReference>
<keyword evidence="3" id="KW-0732">Signal</keyword>
<dbReference type="InterPro" id="IPR036852">
    <property type="entry name" value="Peptidase_S8/S53_dom_sf"/>
</dbReference>
<dbReference type="SUPFAM" id="SSF52743">
    <property type="entry name" value="Subtilisin-like"/>
    <property type="match status" value="1"/>
</dbReference>
<evidence type="ECO:0000256" key="5">
    <source>
        <dbReference type="ARBA" id="ARBA00022825"/>
    </source>
</evidence>
<proteinExistence type="inferred from homology"/>
<dbReference type="PANTHER" id="PTHR42884">
    <property type="entry name" value="PROPROTEIN CONVERTASE SUBTILISIN/KEXIN-RELATED"/>
    <property type="match status" value="1"/>
</dbReference>
<protein>
    <submittedName>
        <fullName evidence="9">S8 family serine peptidase</fullName>
    </submittedName>
</protein>
<accession>A0A928ZWB6</accession>
<dbReference type="Pfam" id="PF00353">
    <property type="entry name" value="HemolysinCabind"/>
    <property type="match status" value="1"/>
</dbReference>
<dbReference type="InterPro" id="IPR001343">
    <property type="entry name" value="Hemolysn_Ca-bd"/>
</dbReference>
<dbReference type="RefSeq" id="WP_193994624.1">
    <property type="nucleotide sequence ID" value="NZ_JADEXP010000191.1"/>
</dbReference>
<dbReference type="InterPro" id="IPR011049">
    <property type="entry name" value="Serralysin-like_metalloprot_C"/>
</dbReference>
<dbReference type="InterPro" id="IPR008979">
    <property type="entry name" value="Galactose-bd-like_sf"/>
</dbReference>
<dbReference type="Gene3D" id="2.150.10.10">
    <property type="entry name" value="Serralysin-like metalloprotease, C-terminal"/>
    <property type="match status" value="1"/>
</dbReference>
<dbReference type="PROSITE" id="PS00138">
    <property type="entry name" value="SUBTILASE_SER"/>
    <property type="match status" value="1"/>
</dbReference>
<dbReference type="InterPro" id="IPR015500">
    <property type="entry name" value="Peptidase_S8_subtilisin-rel"/>
</dbReference>
<dbReference type="SUPFAM" id="SSF49785">
    <property type="entry name" value="Galactose-binding domain-like"/>
    <property type="match status" value="1"/>
</dbReference>
<keyword evidence="6" id="KW-0106">Calcium</keyword>
<dbReference type="Gene3D" id="2.60.120.260">
    <property type="entry name" value="Galactose-binding domain-like"/>
    <property type="match status" value="1"/>
</dbReference>
<name>A0A928ZWB6_LEPEC</name>
<dbReference type="CDD" id="cd04059">
    <property type="entry name" value="Peptidases_S8_Protein_convertases_Kexins_Furin-like"/>
    <property type="match status" value="1"/>
</dbReference>
<keyword evidence="2" id="KW-0645">Protease</keyword>
<keyword evidence="10" id="KW-1185">Reference proteome</keyword>
<dbReference type="InterPro" id="IPR000209">
    <property type="entry name" value="Peptidase_S8/S53_dom"/>
</dbReference>
<keyword evidence="4" id="KW-0378">Hydrolase</keyword>
<comment type="similarity">
    <text evidence="1">Belongs to the peptidase S8 family. Furin subfamily.</text>
</comment>
<evidence type="ECO:0000313" key="10">
    <source>
        <dbReference type="Proteomes" id="UP000615026"/>
    </source>
</evidence>
<gene>
    <name evidence="9" type="ORF">IQ260_18740</name>
</gene>
<evidence type="ECO:0000256" key="7">
    <source>
        <dbReference type="PROSITE-ProRule" id="PRU01240"/>
    </source>
</evidence>
<dbReference type="InterPro" id="IPR022398">
    <property type="entry name" value="Peptidase_S8_His-AS"/>
</dbReference>
<keyword evidence="5" id="KW-0720">Serine protease</keyword>
<dbReference type="PRINTS" id="PR00723">
    <property type="entry name" value="SUBTILISIN"/>
</dbReference>
<evidence type="ECO:0000256" key="3">
    <source>
        <dbReference type="ARBA" id="ARBA00022729"/>
    </source>
</evidence>
<evidence type="ECO:0000259" key="8">
    <source>
        <dbReference type="PROSITE" id="PS51829"/>
    </source>
</evidence>
<evidence type="ECO:0000256" key="2">
    <source>
        <dbReference type="ARBA" id="ARBA00022670"/>
    </source>
</evidence>
<dbReference type="Gene3D" id="3.40.50.200">
    <property type="entry name" value="Peptidase S8/S53 domain"/>
    <property type="match status" value="1"/>
</dbReference>
<dbReference type="SUPFAM" id="SSF51120">
    <property type="entry name" value="beta-Roll"/>
    <property type="match status" value="1"/>
</dbReference>
<dbReference type="GO" id="GO:0016485">
    <property type="term" value="P:protein processing"/>
    <property type="evidence" value="ECO:0007669"/>
    <property type="project" value="TreeGrafter"/>
</dbReference>
<dbReference type="AlphaFoldDB" id="A0A928ZWB6"/>
<dbReference type="EMBL" id="JADEXP010000191">
    <property type="protein sequence ID" value="MBE9068687.1"/>
    <property type="molecule type" value="Genomic_DNA"/>
</dbReference>
<dbReference type="GO" id="GO:0012505">
    <property type="term" value="C:endomembrane system"/>
    <property type="evidence" value="ECO:0007669"/>
    <property type="project" value="UniProtKB-ARBA"/>
</dbReference>
<evidence type="ECO:0000256" key="1">
    <source>
        <dbReference type="ARBA" id="ARBA00005325"/>
    </source>
</evidence>
<evidence type="ECO:0000256" key="4">
    <source>
        <dbReference type="ARBA" id="ARBA00022801"/>
    </source>
</evidence>
<dbReference type="Pfam" id="PF01483">
    <property type="entry name" value="P_proprotein"/>
    <property type="match status" value="1"/>
</dbReference>
<dbReference type="InterPro" id="IPR034182">
    <property type="entry name" value="Kexin/furin"/>
</dbReference>
<dbReference type="GO" id="GO:0016020">
    <property type="term" value="C:membrane"/>
    <property type="evidence" value="ECO:0007669"/>
    <property type="project" value="TreeGrafter"/>
</dbReference>
<sequence>MATLPSDPLFSTQWHLRNSTPGLLDLNVVDVWDDYTGAGVEVAVLEGPVQRTHPDLDGNYSRAKDWDFVNNDTNPSPDANNTRGQSHGTAVAGVIGANANNGIGGVGVAYDSTIFSFRTRNGGDVLMVANALDNASGLTQTRGRNREADVVNMSFSTYSFFDTGRNAAEMGKLNTAIDNAARFGRDGLGTILVKSAGNERGTDFDTNAMSWNANPRTISVAAVNQNGFVSSYSSYGASVLVSAFGTPGQVVTTDRTGTDGATSGDYRFNFNGTSASTPMVSGVVALMLEANPKLGWRDVQEILAYSARHVGSDVGTGTNGSEEYAWSFNGANNWNGGGLHFSNDYGFGLVDAKAAVRMAETWGSSSQTSTNDVVVSKDFLDTAVTISRSGTSFNRAVTGNVDIEHVEVDIRFSKWYDLGDLDVRLISPDGTTSILIDNSGEDNGSASGGFTGRWKFYSNAFRGENSVGNWQVELVDADSTSASPITVNDIDVRFYGQSPSIHDTFIFTEEYSDYDGLFGHSRFINGGLGFDTINAAAVDSNSQVNLNAGTGRIDGVSIDIAGIEKVITGDGNDFLTGNSSSNVLIGMRGNDRVAGGGGNNSINGTGYASQGDGERDILISSNFSNTDTFILGERQNSSGRVFYNDNGNADYALLQNFDAHNFASDVADRIQLLGRASSYSISNVSVSGIIGAGISYLGDLIGLVQGVNASSLSLSNTDHFTFV</sequence>
<evidence type="ECO:0000313" key="9">
    <source>
        <dbReference type="EMBL" id="MBE9068687.1"/>
    </source>
</evidence>
<dbReference type="GO" id="GO:0005737">
    <property type="term" value="C:cytoplasm"/>
    <property type="evidence" value="ECO:0007669"/>
    <property type="project" value="UniProtKB-ARBA"/>
</dbReference>
<dbReference type="Proteomes" id="UP000615026">
    <property type="component" value="Unassembled WGS sequence"/>
</dbReference>
<evidence type="ECO:0000256" key="6">
    <source>
        <dbReference type="ARBA" id="ARBA00022837"/>
    </source>
</evidence>
<dbReference type="InterPro" id="IPR023828">
    <property type="entry name" value="Peptidase_S8_Ser-AS"/>
</dbReference>
<dbReference type="GO" id="GO:0005509">
    <property type="term" value="F:calcium ion binding"/>
    <property type="evidence" value="ECO:0007669"/>
    <property type="project" value="InterPro"/>
</dbReference>
<feature type="domain" description="P/Homo B" evidence="8">
    <location>
        <begin position="357"/>
        <end position="500"/>
    </location>
</feature>
<comment type="caution">
    <text evidence="9">The sequence shown here is derived from an EMBL/GenBank/DDBJ whole genome shotgun (WGS) entry which is preliminary data.</text>
</comment>
<comment type="caution">
    <text evidence="7">Lacks conserved residue(s) required for the propagation of feature annotation.</text>
</comment>
<organism evidence="9 10">
    <name type="scientific">Leptolyngbya cf. ectocarpi LEGE 11479</name>
    <dbReference type="NCBI Taxonomy" id="1828722"/>
    <lineage>
        <taxon>Bacteria</taxon>
        <taxon>Bacillati</taxon>
        <taxon>Cyanobacteriota</taxon>
        <taxon>Cyanophyceae</taxon>
        <taxon>Leptolyngbyales</taxon>
        <taxon>Leptolyngbyaceae</taxon>
        <taxon>Leptolyngbya group</taxon>
        <taxon>Leptolyngbya</taxon>
    </lineage>
</organism>
<dbReference type="PROSITE" id="PS51829">
    <property type="entry name" value="P_HOMO_B"/>
    <property type="match status" value="1"/>
</dbReference>
<dbReference type="PROSITE" id="PS51892">
    <property type="entry name" value="SUBTILASE"/>
    <property type="match status" value="1"/>
</dbReference>